<dbReference type="InterPro" id="IPR014247">
    <property type="entry name" value="Spore_lipoprot_YhcN/YlaJ"/>
</dbReference>
<accession>A0ABW5PBB7</accession>
<dbReference type="NCBIfam" id="TIGR02898">
    <property type="entry name" value="spore_YhcN_YlaJ"/>
    <property type="match status" value="1"/>
</dbReference>
<dbReference type="Pfam" id="PF09580">
    <property type="entry name" value="Spore_YhcN_YlaJ"/>
    <property type="match status" value="1"/>
</dbReference>
<keyword evidence="3" id="KW-1185">Reference proteome</keyword>
<gene>
    <name evidence="2" type="ORF">ACFSUF_08720</name>
</gene>
<keyword evidence="1" id="KW-0732">Signal</keyword>
<dbReference type="InterPro" id="IPR019076">
    <property type="entry name" value="Spore_lipoprot_YhcN/YlaJ-like"/>
</dbReference>
<evidence type="ECO:0000313" key="3">
    <source>
        <dbReference type="Proteomes" id="UP001597541"/>
    </source>
</evidence>
<sequence length="239" mass="26034">MHNHPLFKLAMISALTCSLSACGNQSTNDNGPKAQQYGLNRTGKDLNGLRFNRDDMNWEQGNGMSIRGHNIVRQDNHEDLGGLDVSGRGGGINAQGIRNYGNHMGGTHHNDRMEISQKLAENISAMPEVHSANVLLTNENAYVAVVLEHSGSWNAKSRATKGNNSADSEAALEDSVKSKIDGEIRKAQAGIRNIYISANPDFVARVNNIAEEASRGHAIQGFIEEFNSMVRRVFPAKNP</sequence>
<organism evidence="2 3">
    <name type="scientific">Paenibacillus gansuensis</name>
    <dbReference type="NCBI Taxonomy" id="306542"/>
    <lineage>
        <taxon>Bacteria</taxon>
        <taxon>Bacillati</taxon>
        <taxon>Bacillota</taxon>
        <taxon>Bacilli</taxon>
        <taxon>Bacillales</taxon>
        <taxon>Paenibacillaceae</taxon>
        <taxon>Paenibacillus</taxon>
    </lineage>
</organism>
<dbReference type="RefSeq" id="WP_377602122.1">
    <property type="nucleotide sequence ID" value="NZ_JBHUME010000007.1"/>
</dbReference>
<reference evidence="3" key="1">
    <citation type="journal article" date="2019" name="Int. J. Syst. Evol. Microbiol.">
        <title>The Global Catalogue of Microorganisms (GCM) 10K type strain sequencing project: providing services to taxonomists for standard genome sequencing and annotation.</title>
        <authorList>
            <consortium name="The Broad Institute Genomics Platform"/>
            <consortium name="The Broad Institute Genome Sequencing Center for Infectious Disease"/>
            <person name="Wu L."/>
            <person name="Ma J."/>
        </authorList>
    </citation>
    <scope>NUCLEOTIDE SEQUENCE [LARGE SCALE GENOMIC DNA]</scope>
    <source>
        <strain evidence="3">KCTC 3950</strain>
    </source>
</reference>
<proteinExistence type="predicted"/>
<name>A0ABW5PBB7_9BACL</name>
<evidence type="ECO:0000313" key="2">
    <source>
        <dbReference type="EMBL" id="MFD2612503.1"/>
    </source>
</evidence>
<dbReference type="Proteomes" id="UP001597541">
    <property type="component" value="Unassembled WGS sequence"/>
</dbReference>
<keyword evidence="2" id="KW-0449">Lipoprotein</keyword>
<dbReference type="EMBL" id="JBHUME010000007">
    <property type="protein sequence ID" value="MFD2612503.1"/>
    <property type="molecule type" value="Genomic_DNA"/>
</dbReference>
<comment type="caution">
    <text evidence="2">The sequence shown here is derived from an EMBL/GenBank/DDBJ whole genome shotgun (WGS) entry which is preliminary data.</text>
</comment>
<evidence type="ECO:0000256" key="1">
    <source>
        <dbReference type="SAM" id="SignalP"/>
    </source>
</evidence>
<feature type="signal peptide" evidence="1">
    <location>
        <begin position="1"/>
        <end position="23"/>
    </location>
</feature>
<protein>
    <submittedName>
        <fullName evidence="2">YhcN/YlaJ family sporulation lipoprotein</fullName>
    </submittedName>
</protein>
<feature type="chain" id="PRO_5046833977" evidence="1">
    <location>
        <begin position="24"/>
        <end position="239"/>
    </location>
</feature>